<keyword evidence="3" id="KW-1185">Reference proteome</keyword>
<comment type="caution">
    <text evidence="2">The sequence shown here is derived from an EMBL/GenBank/DDBJ whole genome shotgun (WGS) entry which is preliminary data.</text>
</comment>
<name>A0A9W6V9C6_9PSEU</name>
<evidence type="ECO:0000256" key="1">
    <source>
        <dbReference type="SAM" id="Phobius"/>
    </source>
</evidence>
<evidence type="ECO:0000313" key="3">
    <source>
        <dbReference type="Proteomes" id="UP001165042"/>
    </source>
</evidence>
<dbReference type="EMBL" id="BSSD01000011">
    <property type="protein sequence ID" value="GLW94970.1"/>
    <property type="molecule type" value="Genomic_DNA"/>
</dbReference>
<keyword evidence="1" id="KW-1133">Transmembrane helix</keyword>
<dbReference type="AlphaFoldDB" id="A0A9W6V9C6"/>
<sequence>MRLSVEGELGLAHREGKAVGTPPALLRATPGEETRRMVRVVSCLALLLAITVLALLVNFIFQPPPSPGAGHRVIRRGVGPNEWIMGLEDHGRVTLVVRGCAVVDTGLNGRFEGVRCAGETGCWRSRAR</sequence>
<reference evidence="2" key="1">
    <citation type="submission" date="2023-02" db="EMBL/GenBank/DDBJ databases">
        <title>Actinokineospora globicatena NBRC 15670.</title>
        <authorList>
            <person name="Ichikawa N."/>
            <person name="Sato H."/>
            <person name="Tonouchi N."/>
        </authorList>
    </citation>
    <scope>NUCLEOTIDE SEQUENCE</scope>
    <source>
        <strain evidence="2">NBRC 15670</strain>
    </source>
</reference>
<protein>
    <submittedName>
        <fullName evidence="2">Uncharacterized protein</fullName>
    </submittedName>
</protein>
<gene>
    <name evidence="2" type="ORF">Aglo03_57860</name>
</gene>
<keyword evidence="1" id="KW-0812">Transmembrane</keyword>
<accession>A0A9W6V9C6</accession>
<proteinExistence type="predicted"/>
<organism evidence="2 3">
    <name type="scientific">Actinokineospora globicatena</name>
    <dbReference type="NCBI Taxonomy" id="103729"/>
    <lineage>
        <taxon>Bacteria</taxon>
        <taxon>Bacillati</taxon>
        <taxon>Actinomycetota</taxon>
        <taxon>Actinomycetes</taxon>
        <taxon>Pseudonocardiales</taxon>
        <taxon>Pseudonocardiaceae</taxon>
        <taxon>Actinokineospora</taxon>
    </lineage>
</organism>
<feature type="transmembrane region" description="Helical" evidence="1">
    <location>
        <begin position="37"/>
        <end position="61"/>
    </location>
</feature>
<keyword evidence="1" id="KW-0472">Membrane</keyword>
<dbReference type="Proteomes" id="UP001165042">
    <property type="component" value="Unassembled WGS sequence"/>
</dbReference>
<evidence type="ECO:0000313" key="2">
    <source>
        <dbReference type="EMBL" id="GLW94970.1"/>
    </source>
</evidence>